<evidence type="ECO:0000256" key="5">
    <source>
        <dbReference type="ARBA" id="ARBA00022723"/>
    </source>
</evidence>
<feature type="compositionally biased region" description="Basic and acidic residues" evidence="9">
    <location>
        <begin position="290"/>
        <end position="302"/>
    </location>
</feature>
<comment type="pathway">
    <text evidence="2">Carbohydrate biosynthesis; gluconeogenesis.</text>
</comment>
<feature type="domain" description="Serine dehydratase beta chain" evidence="11">
    <location>
        <begin position="82"/>
        <end position="241"/>
    </location>
</feature>
<dbReference type="InterPro" id="IPR051318">
    <property type="entry name" value="Fe-S_L-Ser"/>
</dbReference>
<feature type="region of interest" description="Disordered" evidence="9">
    <location>
        <begin position="53"/>
        <end position="72"/>
    </location>
</feature>
<dbReference type="Pfam" id="PF06985">
    <property type="entry name" value="HET"/>
    <property type="match status" value="1"/>
</dbReference>
<dbReference type="GO" id="GO:0046872">
    <property type="term" value="F:metal ion binding"/>
    <property type="evidence" value="ECO:0007669"/>
    <property type="project" value="UniProtKB-KW"/>
</dbReference>
<evidence type="ECO:0000313" key="14">
    <source>
        <dbReference type="Proteomes" id="UP000693738"/>
    </source>
</evidence>
<evidence type="ECO:0000259" key="11">
    <source>
        <dbReference type="Pfam" id="PF03315"/>
    </source>
</evidence>
<keyword evidence="5" id="KW-0479">Metal-binding</keyword>
<evidence type="ECO:0008006" key="15">
    <source>
        <dbReference type="Google" id="ProtNLM"/>
    </source>
</evidence>
<keyword evidence="6" id="KW-0408">Iron</keyword>
<evidence type="ECO:0000313" key="13">
    <source>
        <dbReference type="EMBL" id="CAG7559869.1"/>
    </source>
</evidence>
<evidence type="ECO:0000256" key="1">
    <source>
        <dbReference type="ARBA" id="ARBA00001966"/>
    </source>
</evidence>
<organism evidence="13 14">
    <name type="scientific">Fusarium equiseti</name>
    <name type="common">Fusarium scirpi</name>
    <dbReference type="NCBI Taxonomy" id="61235"/>
    <lineage>
        <taxon>Eukaryota</taxon>
        <taxon>Fungi</taxon>
        <taxon>Dikarya</taxon>
        <taxon>Ascomycota</taxon>
        <taxon>Pezizomycotina</taxon>
        <taxon>Sordariomycetes</taxon>
        <taxon>Hypocreomycetidae</taxon>
        <taxon>Hypocreales</taxon>
        <taxon>Nectriaceae</taxon>
        <taxon>Fusarium</taxon>
        <taxon>Fusarium incarnatum-equiseti species complex</taxon>
    </lineage>
</organism>
<comment type="caution">
    <text evidence="13">The sequence shown here is derived from an EMBL/GenBank/DDBJ whole genome shotgun (WGS) entry which is preliminary data.</text>
</comment>
<evidence type="ECO:0000256" key="2">
    <source>
        <dbReference type="ARBA" id="ARBA00004742"/>
    </source>
</evidence>
<dbReference type="PANTHER" id="PTHR30182:SF1">
    <property type="entry name" value="L-SERINE DEHYDRATASE 1"/>
    <property type="match status" value="1"/>
</dbReference>
<dbReference type="Pfam" id="PF03315">
    <property type="entry name" value="SDH_beta"/>
    <property type="match status" value="1"/>
</dbReference>
<feature type="region of interest" description="Disordered" evidence="9">
    <location>
        <begin position="441"/>
        <end position="501"/>
    </location>
</feature>
<evidence type="ECO:0000256" key="7">
    <source>
        <dbReference type="ARBA" id="ARBA00023014"/>
    </source>
</evidence>
<feature type="compositionally biased region" description="Polar residues" evidence="9">
    <location>
        <begin position="454"/>
        <end position="470"/>
    </location>
</feature>
<keyword evidence="7" id="KW-0411">Iron-sulfur</keyword>
<dbReference type="EMBL" id="CAJSTJ010000130">
    <property type="protein sequence ID" value="CAG7559869.1"/>
    <property type="molecule type" value="Genomic_DNA"/>
</dbReference>
<feature type="compositionally biased region" description="Polar residues" evidence="9">
    <location>
        <begin position="320"/>
        <end position="336"/>
    </location>
</feature>
<keyword evidence="3" id="KW-0312">Gluconeogenesis</keyword>
<comment type="cofactor">
    <cofactor evidence="1">
        <name>[4Fe-4S] cluster</name>
        <dbReference type="ChEBI" id="CHEBI:49883"/>
    </cofactor>
</comment>
<dbReference type="FunFam" id="3.30.1330.90:FF:000001">
    <property type="entry name" value="L-serine ammonia-lyase 1"/>
    <property type="match status" value="1"/>
</dbReference>
<dbReference type="InterPro" id="IPR005130">
    <property type="entry name" value="Ser_deHydtase-like_asu"/>
</dbReference>
<dbReference type="GO" id="GO:0003941">
    <property type="term" value="F:L-serine ammonia-lyase activity"/>
    <property type="evidence" value="ECO:0007669"/>
    <property type="project" value="InterPro"/>
</dbReference>
<reference evidence="13" key="1">
    <citation type="submission" date="2021-05" db="EMBL/GenBank/DDBJ databases">
        <authorList>
            <person name="Khan N."/>
        </authorList>
    </citation>
    <scope>NUCLEOTIDE SEQUENCE</scope>
</reference>
<dbReference type="Proteomes" id="UP000693738">
    <property type="component" value="Unassembled WGS sequence"/>
</dbReference>
<name>A0A8J2NIY8_FUSEQ</name>
<evidence type="ECO:0000256" key="8">
    <source>
        <dbReference type="ARBA" id="ARBA00023239"/>
    </source>
</evidence>
<keyword evidence="4" id="KW-0004">4Fe-4S</keyword>
<evidence type="ECO:0000256" key="3">
    <source>
        <dbReference type="ARBA" id="ARBA00022432"/>
    </source>
</evidence>
<evidence type="ECO:0000256" key="9">
    <source>
        <dbReference type="SAM" id="MobiDB-lite"/>
    </source>
</evidence>
<evidence type="ECO:0000259" key="12">
    <source>
        <dbReference type="Pfam" id="PF06985"/>
    </source>
</evidence>
<dbReference type="InterPro" id="IPR010730">
    <property type="entry name" value="HET"/>
</dbReference>
<protein>
    <recommendedName>
        <fullName evidence="15">L-serine dehydratase</fullName>
    </recommendedName>
</protein>
<gene>
    <name evidence="13" type="ORF">FEQUK3_LOCUS5562</name>
</gene>
<keyword evidence="8" id="KW-0456">Lyase</keyword>
<dbReference type="InterPro" id="IPR005131">
    <property type="entry name" value="Ser_deHydtase_bsu"/>
</dbReference>
<dbReference type="PANTHER" id="PTHR30182">
    <property type="entry name" value="L-SERINE DEHYDRATASE"/>
    <property type="match status" value="1"/>
</dbReference>
<feature type="domain" description="Heterokaryon incompatibility" evidence="12">
    <location>
        <begin position="939"/>
        <end position="1106"/>
    </location>
</feature>
<proteinExistence type="predicted"/>
<dbReference type="Pfam" id="PF03313">
    <property type="entry name" value="SDH_alpha"/>
    <property type="match status" value="1"/>
</dbReference>
<feature type="region of interest" description="Disordered" evidence="9">
    <location>
        <begin position="290"/>
        <end position="340"/>
    </location>
</feature>
<evidence type="ECO:0000256" key="6">
    <source>
        <dbReference type="ARBA" id="ARBA00023004"/>
    </source>
</evidence>
<sequence length="1434" mass="157330">MSRAGFRQLSLLRASKQCLSTRSLATLARWPNQNAIARSAPASVTKLRARPFSTTRPRRMEEEMEDESSSYSEADHEHAVISTFDLFSIGVGPSSSHTVGPMRAGNIFVNDLIDAGLLPKVNKIRVAIYGSLALTGEGHMTPSALLLGLEGADVETVDTGYVPTRFNDIKASKKIFLGRGLAADGSKGKEIDFDYDKEFIWEWGRKLPQHSNGMRFTVFDKDGYVLATNDMFSVGGGFVVNGALSIAPQETLSPNAPAQLDDPDFELTAHPADLAENMYYKEIRRSDAAGDRRTGSEVKVLDEANEGPQALLGESPEPTGLSTDVKSETKSTSSSPHPRYPFRDAASLLSLCRKHNLTIAQLVYENEKSLGYTDEDIYRKIFKIWGVMDASILESVQAPTGSKLPGSLKLHRRAPALYRRLTRGLYPSSTADTSAAQLEHKFSSPDPNIGEDGATSQPSALATPSSTFTASVPERFTAGGVRKRGPPRIHGSLNHPIAPAPSRRTTFPTMDYLSVYAIAVNETNAGGGRIVTAPTNGAAGIIPAVLKYTTEFISDDPERDIPTFLLTAAAIGMLYKRGATISAAEGGCMAEVGVACSMAAGAFAACMGASPETIEQAAEIGIEHNLGLTCDPIGGLVQAPCIERNALGATKAISSANLALSSETGTQRVRLDDAIRAMRLTAKGMRNEFKETSLSGLATSVHINIPRINETCTTVMDNHESHIKRIGEGDEEELQSVCPCCFNLDALLVDEDDKDDVRIDQSELVVSIRRDDEQMRRTADGGCESCRFMLRAMEYYNLLPPKAPGTTHQDTSTVLGSSVDLSLSWKGNLRLRLRLPIGPGNPEISFGNPARSQIFLQLYGDEAQGDSLKHIKPLPDICDDQLSKQGLSFINSCLKMCEENHKHCKQNDTSLPTRVLDIGVSENSHVRLIETIDQEAEKYVALSYCWGSNPSIRTMTENIGEMESGVALERLPAAYVDAIALTRQLGVRYIWIDALCIIQDSQADWEKECSKMAETYTNAYLTIAASSSTSVTSHFLKPRLETPPQAPHYNRQVFKTAVTGNSGKGLVSVKARLMQATGAHWQWQDTQNDQQPLVEPLTQRGWTLQEKILSTRLLSLSASEMVWTCKERIACECGSRLNHQREFGGTPLSQISRRSEAFNFWHKIVENYAKRKLTRSEDKLPAISAIAAIVQKKIGSDYVAGLWADNIELDLLWRRPASTAIQSASSCYIAPSFSWASITGEIDYLCFRNGKRPYEKATKVLEVTSETGPDAPLGRVMKSKLVVQGPIATGYVERQGPHGWFVVCLGSTRLFLFPDTVLSTTTIANGGSEVSVCRRSHEHGREELRQTLQRLDPKGKSKSEYEGTTRIRCWVLRLGAYSIGKRGQKDHEWLVLGRSATQTEEPECFERVGWGSMKNHDEEERVFAQERTSIITIV</sequence>
<dbReference type="GO" id="GO:0006094">
    <property type="term" value="P:gluconeogenesis"/>
    <property type="evidence" value="ECO:0007669"/>
    <property type="project" value="UniProtKB-KW"/>
</dbReference>
<evidence type="ECO:0000259" key="10">
    <source>
        <dbReference type="Pfam" id="PF03313"/>
    </source>
</evidence>
<dbReference type="GO" id="GO:0051539">
    <property type="term" value="F:4 iron, 4 sulfur cluster binding"/>
    <property type="evidence" value="ECO:0007669"/>
    <property type="project" value="UniProtKB-KW"/>
</dbReference>
<feature type="domain" description="Serine dehydratase-like alpha subunit" evidence="10">
    <location>
        <begin position="354"/>
        <end position="698"/>
    </location>
</feature>
<accession>A0A8J2NIY8</accession>
<evidence type="ECO:0000256" key="4">
    <source>
        <dbReference type="ARBA" id="ARBA00022485"/>
    </source>
</evidence>